<evidence type="ECO:0000313" key="4">
    <source>
        <dbReference type="Proteomes" id="UP001309876"/>
    </source>
</evidence>
<gene>
    <name evidence="3" type="ORF">LTR05_003559</name>
</gene>
<feature type="chain" id="PRO_5042920695" evidence="2">
    <location>
        <begin position="21"/>
        <end position="497"/>
    </location>
</feature>
<organism evidence="3 4">
    <name type="scientific">Lithohypha guttulata</name>
    <dbReference type="NCBI Taxonomy" id="1690604"/>
    <lineage>
        <taxon>Eukaryota</taxon>
        <taxon>Fungi</taxon>
        <taxon>Dikarya</taxon>
        <taxon>Ascomycota</taxon>
        <taxon>Pezizomycotina</taxon>
        <taxon>Eurotiomycetes</taxon>
        <taxon>Chaetothyriomycetidae</taxon>
        <taxon>Chaetothyriales</taxon>
        <taxon>Trichomeriaceae</taxon>
        <taxon>Lithohypha</taxon>
    </lineage>
</organism>
<keyword evidence="2" id="KW-0732">Signal</keyword>
<dbReference type="EMBL" id="JAVRRJ010000003">
    <property type="protein sequence ID" value="KAK5086391.1"/>
    <property type="molecule type" value="Genomic_DNA"/>
</dbReference>
<feature type="region of interest" description="Disordered" evidence="1">
    <location>
        <begin position="419"/>
        <end position="445"/>
    </location>
</feature>
<proteinExistence type="predicted"/>
<evidence type="ECO:0000256" key="2">
    <source>
        <dbReference type="SAM" id="SignalP"/>
    </source>
</evidence>
<accession>A0AAN7T065</accession>
<feature type="signal peptide" evidence="2">
    <location>
        <begin position="1"/>
        <end position="20"/>
    </location>
</feature>
<evidence type="ECO:0000313" key="3">
    <source>
        <dbReference type="EMBL" id="KAK5086391.1"/>
    </source>
</evidence>
<evidence type="ECO:0000256" key="1">
    <source>
        <dbReference type="SAM" id="MobiDB-lite"/>
    </source>
</evidence>
<comment type="caution">
    <text evidence="3">The sequence shown here is derived from an EMBL/GenBank/DDBJ whole genome shotgun (WGS) entry which is preliminary data.</text>
</comment>
<name>A0AAN7T065_9EURO</name>
<feature type="region of interest" description="Disordered" evidence="1">
    <location>
        <begin position="478"/>
        <end position="497"/>
    </location>
</feature>
<sequence length="497" mass="50147">MANRARQAIYLVFFVTSVLGTDSPICSLVNYGGIFRSGGFGPSASLPDYCFNAGYGGPLIPTPEPTDAGLPCCPICYPASNNTAIITSGVLSTTGPITTPTRRPGGNGGGVIGSGIGGDGDGSTITVTDITIEPEITITRTTLSVETITPPADPTVSIVPDTIIGCGTASGCGTVVGNGTVYLAPFGFPAVTSVGTVTGCAPTVIGCGTMIATTGTFTGTADVSACGEGTGCATMIGTGTVWPAGFMDMISFVSSGTVTGCGRVKGCGVLTGTGTFTVSEPFTTTIQPSPTVNVYVSYCPPDPAVQNPLMRLAGNISDPDAYLRYAISPTLAGGSNYTQLNSTGNSTSLANTLCRVCPEDAGICCPPFTDCGADGHCPWNALEGCGYAMFGVNLVNVDNSSESLGMAALPPGSGYVRLRAPGLPGSKKKGTSDSGAASEDSAPGYDTVDIGAGLSEAQKIRKRLAGGKQVVHDHVQAHAHGRRGLAHRVAHQHGHGH</sequence>
<dbReference type="Proteomes" id="UP001309876">
    <property type="component" value="Unassembled WGS sequence"/>
</dbReference>
<protein>
    <submittedName>
        <fullName evidence="3">Uncharacterized protein</fullName>
    </submittedName>
</protein>
<keyword evidence="4" id="KW-1185">Reference proteome</keyword>
<reference evidence="3 4" key="1">
    <citation type="submission" date="2023-08" db="EMBL/GenBank/DDBJ databases">
        <title>Black Yeasts Isolated from many extreme environments.</title>
        <authorList>
            <person name="Coleine C."/>
            <person name="Stajich J.E."/>
            <person name="Selbmann L."/>
        </authorList>
    </citation>
    <scope>NUCLEOTIDE SEQUENCE [LARGE SCALE GENOMIC DNA]</scope>
    <source>
        <strain evidence="3 4">CCFEE 5910</strain>
    </source>
</reference>
<dbReference type="AlphaFoldDB" id="A0AAN7T065"/>